<protein>
    <submittedName>
        <fullName evidence="1">Uncharacterized protein</fullName>
    </submittedName>
</protein>
<proteinExistence type="predicted"/>
<evidence type="ECO:0000313" key="1">
    <source>
        <dbReference type="EMBL" id="KAL3849267.1"/>
    </source>
</evidence>
<gene>
    <name evidence="1" type="ORF">ACJIZ3_011149</name>
</gene>
<dbReference type="EMBL" id="JBJXBP010000001">
    <property type="protein sequence ID" value="KAL3849267.1"/>
    <property type="molecule type" value="Genomic_DNA"/>
</dbReference>
<keyword evidence="2" id="KW-1185">Reference proteome</keyword>
<evidence type="ECO:0000313" key="2">
    <source>
        <dbReference type="Proteomes" id="UP001634393"/>
    </source>
</evidence>
<sequence length="91" mass="9823">MHVALQPLENSSKQIEQLSIGQSSVLLSNELIDESVAGTIVESLSSIECCITALIVSSFTKRIFTSRYQSYNTREETIISTSSICSGSSSS</sequence>
<reference evidence="1 2" key="1">
    <citation type="submission" date="2024-12" db="EMBL/GenBank/DDBJ databases">
        <title>The unique morphological basis and parallel evolutionary history of personate flowers in Penstemon.</title>
        <authorList>
            <person name="Depatie T.H."/>
            <person name="Wessinger C.A."/>
        </authorList>
    </citation>
    <scope>NUCLEOTIDE SEQUENCE [LARGE SCALE GENOMIC DNA]</scope>
    <source>
        <strain evidence="1">WTNN_2</strain>
        <tissue evidence="1">Leaf</tissue>
    </source>
</reference>
<name>A0ABD3UJQ3_9LAMI</name>
<organism evidence="1 2">
    <name type="scientific">Penstemon smallii</name>
    <dbReference type="NCBI Taxonomy" id="265156"/>
    <lineage>
        <taxon>Eukaryota</taxon>
        <taxon>Viridiplantae</taxon>
        <taxon>Streptophyta</taxon>
        <taxon>Embryophyta</taxon>
        <taxon>Tracheophyta</taxon>
        <taxon>Spermatophyta</taxon>
        <taxon>Magnoliopsida</taxon>
        <taxon>eudicotyledons</taxon>
        <taxon>Gunneridae</taxon>
        <taxon>Pentapetalae</taxon>
        <taxon>asterids</taxon>
        <taxon>lamiids</taxon>
        <taxon>Lamiales</taxon>
        <taxon>Plantaginaceae</taxon>
        <taxon>Cheloneae</taxon>
        <taxon>Penstemon</taxon>
    </lineage>
</organism>
<comment type="caution">
    <text evidence="1">The sequence shown here is derived from an EMBL/GenBank/DDBJ whole genome shotgun (WGS) entry which is preliminary data.</text>
</comment>
<dbReference type="Proteomes" id="UP001634393">
    <property type="component" value="Unassembled WGS sequence"/>
</dbReference>
<dbReference type="AlphaFoldDB" id="A0ABD3UJQ3"/>
<accession>A0ABD3UJQ3</accession>